<evidence type="ECO:0000256" key="1">
    <source>
        <dbReference type="SAM" id="Phobius"/>
    </source>
</evidence>
<name>A0A2P6QWK0_ROSCH</name>
<keyword evidence="1" id="KW-0472">Membrane</keyword>
<sequence length="71" mass="7776">MCLDIILLVALVSRDNARSGCCSVGFARGFSALFCARKSCSSLIPRVLIYSCNILIILILGYQLDFDSQDI</sequence>
<organism evidence="3 4">
    <name type="scientific">Rosa chinensis</name>
    <name type="common">China rose</name>
    <dbReference type="NCBI Taxonomy" id="74649"/>
    <lineage>
        <taxon>Eukaryota</taxon>
        <taxon>Viridiplantae</taxon>
        <taxon>Streptophyta</taxon>
        <taxon>Embryophyta</taxon>
        <taxon>Tracheophyta</taxon>
        <taxon>Spermatophyta</taxon>
        <taxon>Magnoliopsida</taxon>
        <taxon>eudicotyledons</taxon>
        <taxon>Gunneridae</taxon>
        <taxon>Pentapetalae</taxon>
        <taxon>rosids</taxon>
        <taxon>fabids</taxon>
        <taxon>Rosales</taxon>
        <taxon>Rosaceae</taxon>
        <taxon>Rosoideae</taxon>
        <taxon>Rosoideae incertae sedis</taxon>
        <taxon>Rosa</taxon>
    </lineage>
</organism>
<accession>A0A2P6QWK0</accession>
<evidence type="ECO:0000313" key="3">
    <source>
        <dbReference type="EMBL" id="PRQ38531.1"/>
    </source>
</evidence>
<keyword evidence="1" id="KW-0812">Transmembrane</keyword>
<reference evidence="3 4" key="1">
    <citation type="journal article" date="2018" name="Nat. Genet.">
        <title>The Rosa genome provides new insights in the design of modern roses.</title>
        <authorList>
            <person name="Bendahmane M."/>
        </authorList>
    </citation>
    <scope>NUCLEOTIDE SEQUENCE [LARGE SCALE GENOMIC DNA]</scope>
    <source>
        <strain evidence="4">cv. Old Blush</strain>
    </source>
</reference>
<feature type="transmembrane region" description="Helical" evidence="1">
    <location>
        <begin position="47"/>
        <end position="64"/>
    </location>
</feature>
<evidence type="ECO:0000256" key="2">
    <source>
        <dbReference type="SAM" id="SignalP"/>
    </source>
</evidence>
<keyword evidence="4" id="KW-1185">Reference proteome</keyword>
<dbReference type="AlphaFoldDB" id="A0A2P6QWK0"/>
<dbReference type="EMBL" id="PDCK01000042">
    <property type="protein sequence ID" value="PRQ38531.1"/>
    <property type="molecule type" value="Genomic_DNA"/>
</dbReference>
<proteinExistence type="predicted"/>
<gene>
    <name evidence="3" type="ORF">RchiOBHm_Chr4g0414981</name>
</gene>
<dbReference type="Gramene" id="PRQ38531">
    <property type="protein sequence ID" value="PRQ38531"/>
    <property type="gene ID" value="RchiOBHm_Chr4g0414981"/>
</dbReference>
<feature type="chain" id="PRO_5015107143" evidence="2">
    <location>
        <begin position="18"/>
        <end position="71"/>
    </location>
</feature>
<keyword evidence="2" id="KW-0732">Signal</keyword>
<comment type="caution">
    <text evidence="3">The sequence shown here is derived from an EMBL/GenBank/DDBJ whole genome shotgun (WGS) entry which is preliminary data.</text>
</comment>
<dbReference type="Proteomes" id="UP000238479">
    <property type="component" value="Chromosome 4"/>
</dbReference>
<evidence type="ECO:0000313" key="4">
    <source>
        <dbReference type="Proteomes" id="UP000238479"/>
    </source>
</evidence>
<keyword evidence="1" id="KW-1133">Transmembrane helix</keyword>
<feature type="signal peptide" evidence="2">
    <location>
        <begin position="1"/>
        <end position="17"/>
    </location>
</feature>
<protein>
    <submittedName>
        <fullName evidence="3">Uncharacterized protein</fullName>
    </submittedName>
</protein>